<organism evidence="1 2">
    <name type="scientific">Inconstantimicrobium porci</name>
    <dbReference type="NCBI Taxonomy" id="2652291"/>
    <lineage>
        <taxon>Bacteria</taxon>
        <taxon>Bacillati</taxon>
        <taxon>Bacillota</taxon>
        <taxon>Clostridia</taxon>
        <taxon>Eubacteriales</taxon>
        <taxon>Clostridiaceae</taxon>
        <taxon>Inconstantimicrobium</taxon>
    </lineage>
</organism>
<proteinExistence type="predicted"/>
<evidence type="ECO:0000313" key="2">
    <source>
        <dbReference type="Proteomes" id="UP000460287"/>
    </source>
</evidence>
<keyword evidence="2" id="KW-1185">Reference proteome</keyword>
<dbReference type="InterPro" id="IPR050353">
    <property type="entry name" value="PyrK_electron_transfer"/>
</dbReference>
<reference evidence="1 2" key="1">
    <citation type="submission" date="2019-08" db="EMBL/GenBank/DDBJ databases">
        <title>In-depth cultivation of the pig gut microbiome towards novel bacterial diversity and tailored functional studies.</title>
        <authorList>
            <person name="Wylensek D."/>
            <person name="Hitch T.C.A."/>
            <person name="Clavel T."/>
        </authorList>
    </citation>
    <scope>NUCLEOTIDE SEQUENCE [LARGE SCALE GENOMIC DNA]</scope>
    <source>
        <strain evidence="1 2">WCA-383-APC-5B</strain>
    </source>
</reference>
<accession>A0A7X2MWP5</accession>
<dbReference type="SUPFAM" id="SSF52343">
    <property type="entry name" value="Ferredoxin reductase-like, C-terminal NADP-linked domain"/>
    <property type="match status" value="1"/>
</dbReference>
<dbReference type="CDD" id="cd06192">
    <property type="entry name" value="DHOD_e_trans_like"/>
    <property type="match status" value="1"/>
</dbReference>
<dbReference type="PANTHER" id="PTHR43513">
    <property type="entry name" value="DIHYDROOROTATE DEHYDROGENASE B (NAD(+)), ELECTRON TRANSFER SUBUNIT"/>
    <property type="match status" value="1"/>
</dbReference>
<dbReference type="PANTHER" id="PTHR43513:SF3">
    <property type="entry name" value="DIHYDROOROTATE DEHYDROGENASE B (NAD(+)), ELECTRON TRANSFER SUBUNIT-RELATED"/>
    <property type="match status" value="1"/>
</dbReference>
<evidence type="ECO:0000313" key="1">
    <source>
        <dbReference type="EMBL" id="MSR90065.1"/>
    </source>
</evidence>
<dbReference type="Proteomes" id="UP000460287">
    <property type="component" value="Unassembled WGS sequence"/>
</dbReference>
<dbReference type="InterPro" id="IPR017938">
    <property type="entry name" value="Riboflavin_synthase-like_b-brl"/>
</dbReference>
<dbReference type="AlphaFoldDB" id="A0A7X2MWP5"/>
<dbReference type="RefSeq" id="WP_154529941.1">
    <property type="nucleotide sequence ID" value="NZ_JAQXTV010000216.1"/>
</dbReference>
<dbReference type="InterPro" id="IPR039261">
    <property type="entry name" value="FNR_nucleotide-bd"/>
</dbReference>
<protein>
    <submittedName>
        <fullName evidence="1">Sulfide/dihydroorotate dehydrogenase-like FAD/NAD-binding protein</fullName>
    </submittedName>
</protein>
<dbReference type="InterPro" id="IPR006058">
    <property type="entry name" value="2Fe2S_fd_BS"/>
</dbReference>
<dbReference type="GO" id="GO:0051537">
    <property type="term" value="F:2 iron, 2 sulfur cluster binding"/>
    <property type="evidence" value="ECO:0007669"/>
    <property type="project" value="InterPro"/>
</dbReference>
<name>A0A7X2MWP5_9CLOT</name>
<dbReference type="NCBIfam" id="NF004470">
    <property type="entry name" value="PRK05802.1"/>
    <property type="match status" value="1"/>
</dbReference>
<dbReference type="PROSITE" id="PS00197">
    <property type="entry name" value="2FE2S_FER_1"/>
    <property type="match status" value="1"/>
</dbReference>
<dbReference type="EMBL" id="VULX01000001">
    <property type="protein sequence ID" value="MSR90065.1"/>
    <property type="molecule type" value="Genomic_DNA"/>
</dbReference>
<gene>
    <name evidence="1" type="ORF">FYJ33_01215</name>
</gene>
<comment type="caution">
    <text evidence="1">The sequence shown here is derived from an EMBL/GenBank/DDBJ whole genome shotgun (WGS) entry which is preliminary data.</text>
</comment>
<dbReference type="Gene3D" id="2.40.30.10">
    <property type="entry name" value="Translation factors"/>
    <property type="match status" value="1"/>
</dbReference>
<sequence length="329" mass="36891">MNFENIDCIDSGTEFCPCKLAEQNECILCSQLRGRHFCDCINWKGTCIYQEFYNNGSKAKEGRKTIDCTINSIEQKEKNLIALSAIVPHKLAIDLSAPGSYVFLRTDDNIYMDFPISVAYSDTDSNMLSLFIEVRGVKTKKLLDLTSGDTIGIRGPYWNGVFGLKNINTCKDSNCIIIARGIGQAPMIPVIKKLISNNNSIRLIIDKSPFSDIYINEYLKTLNMTYEELSVIDKGELTDSIKQLITEEKKAKGISLIHSAGADILTYKIIEFIDTVDKDIKLSCCNNAKMCCGEGMCGSCTARFKGHKVKRLCKIQTDPRSIFEGRRFI</sequence>
<dbReference type="SUPFAM" id="SSF63380">
    <property type="entry name" value="Riboflavin synthase domain-like"/>
    <property type="match status" value="1"/>
</dbReference>